<keyword evidence="15" id="KW-1185">Reference proteome</keyword>
<dbReference type="EMBL" id="VCDP01000025">
    <property type="protein sequence ID" value="MDX7999072.1"/>
    <property type="molecule type" value="Genomic_DNA"/>
</dbReference>
<dbReference type="InterPro" id="IPR048631">
    <property type="entry name" value="SecD_1st"/>
</dbReference>
<proteinExistence type="inferred from homology"/>
<dbReference type="Gene3D" id="3.30.70.260">
    <property type="match status" value="1"/>
</dbReference>
<evidence type="ECO:0000259" key="10">
    <source>
        <dbReference type="Pfam" id="PF02355"/>
    </source>
</evidence>
<dbReference type="Pfam" id="PF07549">
    <property type="entry name" value="Sec_GG"/>
    <property type="match status" value="1"/>
</dbReference>
<reference evidence="15" key="1">
    <citation type="journal article" date="2024" name="Toxins">
        <title>Genome Sequence Analysis of Native Xenorhabdus Strains Isolated from Entomopathogenic Nematodes in Argentina.</title>
        <authorList>
            <person name="Palma L."/>
            <person name="Frizzo L."/>
            <person name="Kaiser S."/>
            <person name="Berry C."/>
            <person name="Caballero P."/>
            <person name="Bode H.B."/>
            <person name="Del Valle E.E."/>
        </authorList>
    </citation>
    <scope>NUCLEOTIDE SEQUENCE [LARGE SCALE GENOMIC DNA]</scope>
    <source>
        <strain evidence="15">Reich</strain>
    </source>
</reference>
<accession>A0ABU4SK94</accession>
<dbReference type="InterPro" id="IPR022646">
    <property type="entry name" value="SecD/SecF_CS"/>
</dbReference>
<keyword evidence="5 9" id="KW-0653">Protein transport</keyword>
<dbReference type="RefSeq" id="WP_319925800.1">
    <property type="nucleotide sequence ID" value="NZ_VCDP01000025.1"/>
</dbReference>
<feature type="domain" description="Protein export membrane protein SecD/SecF C-terminal" evidence="10">
    <location>
        <begin position="433"/>
        <end position="601"/>
    </location>
</feature>
<dbReference type="Pfam" id="PF22599">
    <property type="entry name" value="SecDF_P1_head"/>
    <property type="match status" value="1"/>
</dbReference>
<feature type="transmembrane region" description="Helical" evidence="9">
    <location>
        <begin position="477"/>
        <end position="497"/>
    </location>
</feature>
<keyword evidence="6 9" id="KW-1133">Transmembrane helix</keyword>
<evidence type="ECO:0000256" key="5">
    <source>
        <dbReference type="ARBA" id="ARBA00022927"/>
    </source>
</evidence>
<evidence type="ECO:0000313" key="15">
    <source>
        <dbReference type="Proteomes" id="UP001271640"/>
    </source>
</evidence>
<dbReference type="SUPFAM" id="SSF82866">
    <property type="entry name" value="Multidrug efflux transporter AcrB transmembrane domain"/>
    <property type="match status" value="1"/>
</dbReference>
<comment type="similarity">
    <text evidence="9">Belongs to the SecD/SecF family. SecD subfamily.</text>
</comment>
<comment type="function">
    <text evidence="9">Part of the Sec protein translocase complex. Interacts with the SecYEG preprotein conducting channel. SecDF uses the proton motive force (PMF) to complete protein translocation after the ATP-dependent function of SecA.</text>
</comment>
<evidence type="ECO:0000256" key="2">
    <source>
        <dbReference type="ARBA" id="ARBA00022448"/>
    </source>
</evidence>
<keyword evidence="8 9" id="KW-0472">Membrane</keyword>
<name>A0ABU4SK94_9GAMM</name>
<protein>
    <recommendedName>
        <fullName evidence="9">Protein translocase subunit SecD</fullName>
    </recommendedName>
</protein>
<evidence type="ECO:0000259" key="12">
    <source>
        <dbReference type="Pfam" id="PF21760"/>
    </source>
</evidence>
<dbReference type="InterPro" id="IPR005791">
    <property type="entry name" value="SecD"/>
</dbReference>
<organism evidence="14 15">
    <name type="scientific">Xenorhabdus littoralis</name>
    <dbReference type="NCBI Taxonomy" id="2582835"/>
    <lineage>
        <taxon>Bacteria</taxon>
        <taxon>Pseudomonadati</taxon>
        <taxon>Pseudomonadota</taxon>
        <taxon>Gammaproteobacteria</taxon>
        <taxon>Enterobacterales</taxon>
        <taxon>Morganellaceae</taxon>
        <taxon>Xenorhabdus</taxon>
    </lineage>
</organism>
<dbReference type="Pfam" id="PF02355">
    <property type="entry name" value="SecD_SecF_C"/>
    <property type="match status" value="1"/>
</dbReference>
<sequence>MLNRYPLWKYLMLIAAILIGLLYALPNLYGEDPAVQITGARGIAASEKTLDQVRNVLEKDQIHSKSIALENGAILARFSSTDVQLRAREALVSALGEQYVVALNLAPATPIWLRTISAEPMKLGLDLRGGVHFLMEVDMETALSKLQEQNIDSLRSELRDQGIPYSTIRKIDNYGAEVRFRDNDARSKAESYLEPRHRDLVFSTGTNNTLKVVMSDERLREARSYAVQQNITILRNRVNQLGVAEPLVQRQGADRIVVELPGIQDTARAKEILGATATLEFRLVNSNVDQNAALSGRIPADSELKYSRDGAPVVLYKRVILTGDHITDSTSSTDENGYPQVNISLDSAGGTAMSNFTKDNLQKPMATLFVEYKDSGKKDANGRTLLVKQEEVINIATIQSRLGNSFRITGISNPAEARQLSLLLRAGALIAPIQIVEERTIGPTLGMQNIQQGLEACLWGLIASILFMVIYYRKFGLIASSALLANLVLIVGIMSLLPGATLTMPGIAGIVLTLAVAVDANVLINERIKEELRNGRTVQQAIHEGYKGAFSSIIDANLTTLITAIILYAVGTGSIKGFAITTSIGVATSMFTAIVGTRAIVNLLYGGKRINKLSI</sequence>
<dbReference type="Gene3D" id="3.30.1360.200">
    <property type="match status" value="1"/>
</dbReference>
<feature type="transmembrane region" description="Helical" evidence="9">
    <location>
        <begin position="503"/>
        <end position="524"/>
    </location>
</feature>
<comment type="subunit">
    <text evidence="9">Forms a complex with SecF. Part of the essential Sec protein translocation apparatus which comprises SecA, SecYEG and auxiliary proteins SecDF-YajC and YidC.</text>
</comment>
<dbReference type="InterPro" id="IPR022813">
    <property type="entry name" value="SecD/SecF_arch_bac"/>
</dbReference>
<dbReference type="HAMAP" id="MF_01463_B">
    <property type="entry name" value="SecD_B"/>
    <property type="match status" value="1"/>
</dbReference>
<dbReference type="Proteomes" id="UP001271640">
    <property type="component" value="Unassembled WGS sequence"/>
</dbReference>
<dbReference type="InterPro" id="IPR054384">
    <property type="entry name" value="SecDF_P1_head"/>
</dbReference>
<evidence type="ECO:0000256" key="7">
    <source>
        <dbReference type="ARBA" id="ARBA00023010"/>
    </source>
</evidence>
<evidence type="ECO:0000256" key="1">
    <source>
        <dbReference type="ARBA" id="ARBA00004651"/>
    </source>
</evidence>
<evidence type="ECO:0000256" key="4">
    <source>
        <dbReference type="ARBA" id="ARBA00022692"/>
    </source>
</evidence>
<dbReference type="Pfam" id="PF21760">
    <property type="entry name" value="SecD_1st"/>
    <property type="match status" value="1"/>
</dbReference>
<dbReference type="Gene3D" id="1.20.1640.10">
    <property type="entry name" value="Multidrug efflux transporter AcrB transmembrane domain"/>
    <property type="match status" value="1"/>
</dbReference>
<evidence type="ECO:0000259" key="11">
    <source>
        <dbReference type="Pfam" id="PF13721"/>
    </source>
</evidence>
<dbReference type="Gene3D" id="3.30.70.3400">
    <property type="match status" value="2"/>
</dbReference>
<evidence type="ECO:0000313" key="14">
    <source>
        <dbReference type="EMBL" id="MDX7999072.1"/>
    </source>
</evidence>
<keyword evidence="2 9" id="KW-0813">Transport</keyword>
<feature type="domain" description="SecD export protein N-terminal TM" evidence="11">
    <location>
        <begin position="2"/>
        <end position="103"/>
    </location>
</feature>
<feature type="transmembrane region" description="Helical" evidence="9">
    <location>
        <begin position="577"/>
        <end position="605"/>
    </location>
</feature>
<comment type="caution">
    <text evidence="14">The sequence shown here is derived from an EMBL/GenBank/DDBJ whole genome shotgun (WGS) entry which is preliminary data.</text>
</comment>
<evidence type="ECO:0000256" key="9">
    <source>
        <dbReference type="HAMAP-Rule" id="MF_01463"/>
    </source>
</evidence>
<comment type="subcellular location">
    <subcellularLocation>
        <location evidence="1 9">Cell membrane</location>
        <topology evidence="1 9">Multi-pass membrane protein</topology>
    </subcellularLocation>
</comment>
<feature type="transmembrane region" description="Helical" evidence="9">
    <location>
        <begin position="7"/>
        <end position="25"/>
    </location>
</feature>
<feature type="domain" description="SecDF P1 head subdomain" evidence="13">
    <location>
        <begin position="304"/>
        <end position="431"/>
    </location>
</feature>
<dbReference type="Pfam" id="PF13721">
    <property type="entry name" value="SecD-TM1"/>
    <property type="match status" value="1"/>
</dbReference>
<keyword evidence="7 9" id="KW-0811">Translocation</keyword>
<dbReference type="PANTHER" id="PTHR30081:SF1">
    <property type="entry name" value="PROTEIN TRANSLOCASE SUBUNIT SECD"/>
    <property type="match status" value="1"/>
</dbReference>
<evidence type="ECO:0000256" key="8">
    <source>
        <dbReference type="ARBA" id="ARBA00023136"/>
    </source>
</evidence>
<keyword evidence="4 9" id="KW-0812">Transmembrane</keyword>
<dbReference type="InterPro" id="IPR048634">
    <property type="entry name" value="SecD_SecF_C"/>
</dbReference>
<evidence type="ECO:0000256" key="6">
    <source>
        <dbReference type="ARBA" id="ARBA00022989"/>
    </source>
</evidence>
<dbReference type="NCBIfam" id="TIGR00916">
    <property type="entry name" value="2A0604s01"/>
    <property type="match status" value="1"/>
</dbReference>
<dbReference type="InterPro" id="IPR055344">
    <property type="entry name" value="SecD_SecF_C_bact"/>
</dbReference>
<feature type="domain" description="Protein translocase subunit SecDF P1" evidence="12">
    <location>
        <begin position="227"/>
        <end position="285"/>
    </location>
</feature>
<evidence type="ECO:0000256" key="3">
    <source>
        <dbReference type="ARBA" id="ARBA00022475"/>
    </source>
</evidence>
<dbReference type="PANTHER" id="PTHR30081">
    <property type="entry name" value="PROTEIN-EXPORT MEMBRANE PROTEIN SEC"/>
    <property type="match status" value="1"/>
</dbReference>
<gene>
    <name evidence="9 14" type="primary">secD</name>
    <name evidence="14" type="ORF">FE394_07635</name>
</gene>
<evidence type="ECO:0000259" key="13">
    <source>
        <dbReference type="Pfam" id="PF22599"/>
    </source>
</evidence>
<feature type="transmembrane region" description="Helical" evidence="9">
    <location>
        <begin position="545"/>
        <end position="571"/>
    </location>
</feature>
<dbReference type="InterPro" id="IPR027398">
    <property type="entry name" value="SecD-TM"/>
</dbReference>
<feature type="transmembrane region" description="Helical" evidence="9">
    <location>
        <begin position="453"/>
        <end position="472"/>
    </location>
</feature>
<dbReference type="NCBIfam" id="TIGR01129">
    <property type="entry name" value="secD"/>
    <property type="match status" value="1"/>
</dbReference>
<keyword evidence="3 9" id="KW-1003">Cell membrane</keyword>